<name>A0ABV3CMY9_9ACTN</name>
<evidence type="ECO:0000313" key="1">
    <source>
        <dbReference type="EMBL" id="MEU7076152.1"/>
    </source>
</evidence>
<gene>
    <name evidence="1" type="ORF">AB0A88_39465</name>
</gene>
<comment type="caution">
    <text evidence="1">The sequence shown here is derived from an EMBL/GenBank/DDBJ whole genome shotgun (WGS) entry which is preliminary data.</text>
</comment>
<dbReference type="EMBL" id="JBEZAE010000077">
    <property type="protein sequence ID" value="MEU7076152.1"/>
    <property type="molecule type" value="Genomic_DNA"/>
</dbReference>
<proteinExistence type="predicted"/>
<organism evidence="1 2">
    <name type="scientific">Streptomyces narbonensis</name>
    <dbReference type="NCBI Taxonomy" id="67333"/>
    <lineage>
        <taxon>Bacteria</taxon>
        <taxon>Bacillati</taxon>
        <taxon>Actinomycetota</taxon>
        <taxon>Actinomycetes</taxon>
        <taxon>Kitasatosporales</taxon>
        <taxon>Streptomycetaceae</taxon>
        <taxon>Streptomyces</taxon>
    </lineage>
</organism>
<evidence type="ECO:0000313" key="2">
    <source>
        <dbReference type="Proteomes" id="UP001551329"/>
    </source>
</evidence>
<sequence length="165" mass="18196">MLMSRGTFDDVPLATLFPQLPPADMEAMRVVADAVDAARVKEDVPQWEWAPGHAVCPGPRPGVAVVLMADVIVHADGGDQLEFWLQVFWTDEGQIAVNAAVNVACWCETDHATHDIDELTLVVDEARSLAQAFAAGSERLVGWLVDPHDADYWRNRAALPPRWTR</sequence>
<dbReference type="Proteomes" id="UP001551329">
    <property type="component" value="Unassembled WGS sequence"/>
</dbReference>
<dbReference type="RefSeq" id="WP_358478790.1">
    <property type="nucleotide sequence ID" value="NZ_JBEZAE010000077.1"/>
</dbReference>
<protein>
    <recommendedName>
        <fullName evidence="3">DUF4253 domain-containing protein</fullName>
    </recommendedName>
</protein>
<evidence type="ECO:0008006" key="3">
    <source>
        <dbReference type="Google" id="ProtNLM"/>
    </source>
</evidence>
<reference evidence="1 2" key="1">
    <citation type="submission" date="2024-06" db="EMBL/GenBank/DDBJ databases">
        <title>The Natural Products Discovery Center: Release of the First 8490 Sequenced Strains for Exploring Actinobacteria Biosynthetic Diversity.</title>
        <authorList>
            <person name="Kalkreuter E."/>
            <person name="Kautsar S.A."/>
            <person name="Yang D."/>
            <person name="Bader C.D."/>
            <person name="Teijaro C.N."/>
            <person name="Fluegel L."/>
            <person name="Davis C.M."/>
            <person name="Simpson J.R."/>
            <person name="Lauterbach L."/>
            <person name="Steele A.D."/>
            <person name="Gui C."/>
            <person name="Meng S."/>
            <person name="Li G."/>
            <person name="Viehrig K."/>
            <person name="Ye F."/>
            <person name="Su P."/>
            <person name="Kiefer A.F."/>
            <person name="Nichols A."/>
            <person name="Cepeda A.J."/>
            <person name="Yan W."/>
            <person name="Fan B."/>
            <person name="Jiang Y."/>
            <person name="Adhikari A."/>
            <person name="Zheng C.-J."/>
            <person name="Schuster L."/>
            <person name="Cowan T.M."/>
            <person name="Smanski M.J."/>
            <person name="Chevrette M.G."/>
            <person name="De Carvalho L.P.S."/>
            <person name="Shen B."/>
        </authorList>
    </citation>
    <scope>NUCLEOTIDE SEQUENCE [LARGE SCALE GENOMIC DNA]</scope>
    <source>
        <strain evidence="1 2">NPDC045974</strain>
    </source>
</reference>
<keyword evidence="2" id="KW-1185">Reference proteome</keyword>
<accession>A0ABV3CMY9</accession>